<proteinExistence type="predicted"/>
<dbReference type="InterPro" id="IPR011993">
    <property type="entry name" value="PH-like_dom_sf"/>
</dbReference>
<dbReference type="GO" id="GO:0007032">
    <property type="term" value="P:endosome organization"/>
    <property type="evidence" value="ECO:0007669"/>
    <property type="project" value="TreeGrafter"/>
</dbReference>
<gene>
    <name evidence="4" type="ORF">Cfor_09134</name>
</gene>
<dbReference type="GO" id="GO:0042147">
    <property type="term" value="P:retrograde transport, endosome to Golgi"/>
    <property type="evidence" value="ECO:0007669"/>
    <property type="project" value="TreeGrafter"/>
</dbReference>
<evidence type="ECO:0000256" key="2">
    <source>
        <dbReference type="SAM" id="MobiDB-lite"/>
    </source>
</evidence>
<keyword evidence="1" id="KW-0175">Coiled coil</keyword>
<dbReference type="Proteomes" id="UP000502823">
    <property type="component" value="Unassembled WGS sequence"/>
</dbReference>
<dbReference type="SMART" id="SM00233">
    <property type="entry name" value="PH"/>
    <property type="match status" value="1"/>
</dbReference>
<dbReference type="FunFam" id="2.30.29.30:FF:000378">
    <property type="entry name" value="Uncharacterized protein, isoform A"/>
    <property type="match status" value="1"/>
</dbReference>
<dbReference type="InParanoid" id="A0A6L2Q0L2"/>
<comment type="caution">
    <text evidence="4">The sequence shown here is derived from an EMBL/GenBank/DDBJ whole genome shotgun (WGS) entry which is preliminary data.</text>
</comment>
<evidence type="ECO:0000313" key="5">
    <source>
        <dbReference type="Proteomes" id="UP000502823"/>
    </source>
</evidence>
<evidence type="ECO:0000256" key="1">
    <source>
        <dbReference type="SAM" id="Coils"/>
    </source>
</evidence>
<dbReference type="PROSITE" id="PS50003">
    <property type="entry name" value="PH_DOMAIN"/>
    <property type="match status" value="1"/>
</dbReference>
<dbReference type="Pfam" id="PF00169">
    <property type="entry name" value="PH"/>
    <property type="match status" value="1"/>
</dbReference>
<dbReference type="SUPFAM" id="SSF50729">
    <property type="entry name" value="PH domain-like"/>
    <property type="match status" value="1"/>
</dbReference>
<sequence>MKINEKNLAAFASSATPVDREGWLVKRGEVNKGYQKRWFVLKGNLLFYFEKRGDKEPVGVVVLEGCTIELAEDEEQFGFKIVFHGTGNRSYTLGAESQESMEQWMKALACASYDYMKLMVAELQRQLDEMEEYEAMATTKNETFNQSSATLTGHIESVEVRSGNSPMPPPRQRHNPFNKVQQAASLDGQMPPGGHNYRSYRYSSSSGRPDVSSRLTENVPRTKVTFRELHTAYGRRILSDFNAWRHAKRQEQDKNRGSVATQELLITL</sequence>
<name>A0A6L2Q0L2_COPFO</name>
<evidence type="ECO:0000313" key="4">
    <source>
        <dbReference type="EMBL" id="GFG35487.1"/>
    </source>
</evidence>
<accession>A0A6L2Q0L2</accession>
<feature type="compositionally biased region" description="Low complexity" evidence="2">
    <location>
        <begin position="197"/>
        <end position="214"/>
    </location>
</feature>
<protein>
    <recommendedName>
        <fullName evidence="3">PH domain-containing protein</fullName>
    </recommendedName>
</protein>
<dbReference type="PANTHER" id="PTHR22902">
    <property type="entry name" value="SESQUIPEDALIAN"/>
    <property type="match status" value="1"/>
</dbReference>
<dbReference type="GO" id="GO:0005829">
    <property type="term" value="C:cytosol"/>
    <property type="evidence" value="ECO:0007669"/>
    <property type="project" value="GOC"/>
</dbReference>
<dbReference type="OrthoDB" id="10261837at2759"/>
<dbReference type="PANTHER" id="PTHR22902:SF53">
    <property type="entry name" value="INOSITOL PHOSPHATASE INTERACTING PROTEIN, ISOFORM A"/>
    <property type="match status" value="1"/>
</dbReference>
<dbReference type="InterPro" id="IPR045188">
    <property type="entry name" value="Boi1/Boi2-like"/>
</dbReference>
<dbReference type="GO" id="GO:0001881">
    <property type="term" value="P:receptor recycling"/>
    <property type="evidence" value="ECO:0007669"/>
    <property type="project" value="TreeGrafter"/>
</dbReference>
<feature type="coiled-coil region" evidence="1">
    <location>
        <begin position="116"/>
        <end position="143"/>
    </location>
</feature>
<keyword evidence="5" id="KW-1185">Reference proteome</keyword>
<dbReference type="CDD" id="cd13288">
    <property type="entry name" value="PH_Ses"/>
    <property type="match status" value="1"/>
</dbReference>
<dbReference type="EMBL" id="BLKM01000550">
    <property type="protein sequence ID" value="GFG35487.1"/>
    <property type="molecule type" value="Genomic_DNA"/>
</dbReference>
<organism evidence="4 5">
    <name type="scientific">Coptotermes formosanus</name>
    <name type="common">Formosan subterranean termite</name>
    <dbReference type="NCBI Taxonomy" id="36987"/>
    <lineage>
        <taxon>Eukaryota</taxon>
        <taxon>Metazoa</taxon>
        <taxon>Ecdysozoa</taxon>
        <taxon>Arthropoda</taxon>
        <taxon>Hexapoda</taxon>
        <taxon>Insecta</taxon>
        <taxon>Pterygota</taxon>
        <taxon>Neoptera</taxon>
        <taxon>Polyneoptera</taxon>
        <taxon>Dictyoptera</taxon>
        <taxon>Blattodea</taxon>
        <taxon>Blattoidea</taxon>
        <taxon>Termitoidae</taxon>
        <taxon>Rhinotermitidae</taxon>
        <taxon>Coptotermes</taxon>
    </lineage>
</organism>
<dbReference type="GO" id="GO:0005769">
    <property type="term" value="C:early endosome"/>
    <property type="evidence" value="ECO:0007669"/>
    <property type="project" value="TreeGrafter"/>
</dbReference>
<dbReference type="Gene3D" id="2.30.29.30">
    <property type="entry name" value="Pleckstrin-homology domain (PH domain)/Phosphotyrosine-binding domain (PTB)"/>
    <property type="match status" value="1"/>
</dbReference>
<feature type="region of interest" description="Disordered" evidence="2">
    <location>
        <begin position="185"/>
        <end position="216"/>
    </location>
</feature>
<dbReference type="FunCoup" id="A0A6L2Q0L2">
    <property type="interactions" value="560"/>
</dbReference>
<feature type="domain" description="PH" evidence="3">
    <location>
        <begin position="17"/>
        <end position="113"/>
    </location>
</feature>
<dbReference type="GO" id="GO:0055037">
    <property type="term" value="C:recycling endosome"/>
    <property type="evidence" value="ECO:0007669"/>
    <property type="project" value="TreeGrafter"/>
</dbReference>
<dbReference type="AlphaFoldDB" id="A0A6L2Q0L2"/>
<reference evidence="5" key="1">
    <citation type="submission" date="2020-01" db="EMBL/GenBank/DDBJ databases">
        <title>Draft genome sequence of the Termite Coptotermes fromosanus.</title>
        <authorList>
            <person name="Itakura S."/>
            <person name="Yosikawa Y."/>
            <person name="Umezawa K."/>
        </authorList>
    </citation>
    <scope>NUCLEOTIDE SEQUENCE [LARGE SCALE GENOMIC DNA]</scope>
</reference>
<dbReference type="GO" id="GO:0005802">
    <property type="term" value="C:trans-Golgi network"/>
    <property type="evidence" value="ECO:0007669"/>
    <property type="project" value="TreeGrafter"/>
</dbReference>
<dbReference type="InterPro" id="IPR001849">
    <property type="entry name" value="PH_domain"/>
</dbReference>
<evidence type="ECO:0000259" key="3">
    <source>
        <dbReference type="PROSITE" id="PS50003"/>
    </source>
</evidence>